<sequence length="251" mass="29471">MEFKGIRGRLDKKHNDRLIESIKKQFSRFEPIGASMRRKERIPSSVDRAFDEMLKAQKSFNFQRREINKTSKSARVLPSIKPKVPKYLLEIASEKQLRSKSNLRPSKKSEKYFTLKKRLSPIAESKKRLHRYKSPKIIKHKSLASIFDLCNSPKEITEKPLKKIKLPKLKKLPSKTPDLFSKRSSRSKLWPIELTNVYDDEFISKICRETNETSYFIACKLGKPKIWHYKGGTLPYKFEHELRGLIHGNLI</sequence>
<accession>A0AAU9I7I5</accession>
<evidence type="ECO:0000313" key="1">
    <source>
        <dbReference type="EMBL" id="CAG9311074.1"/>
    </source>
</evidence>
<keyword evidence="2" id="KW-1185">Reference proteome</keyword>
<name>A0AAU9I7I5_9CILI</name>
<dbReference type="AlphaFoldDB" id="A0AAU9I7I5"/>
<protein>
    <submittedName>
        <fullName evidence="1">Uncharacterized protein</fullName>
    </submittedName>
</protein>
<proteinExistence type="predicted"/>
<gene>
    <name evidence="1" type="ORF">BSTOLATCC_MIC2777</name>
</gene>
<comment type="caution">
    <text evidence="1">The sequence shown here is derived from an EMBL/GenBank/DDBJ whole genome shotgun (WGS) entry which is preliminary data.</text>
</comment>
<evidence type="ECO:0000313" key="2">
    <source>
        <dbReference type="Proteomes" id="UP001162131"/>
    </source>
</evidence>
<organism evidence="1 2">
    <name type="scientific">Blepharisma stoltei</name>
    <dbReference type="NCBI Taxonomy" id="1481888"/>
    <lineage>
        <taxon>Eukaryota</taxon>
        <taxon>Sar</taxon>
        <taxon>Alveolata</taxon>
        <taxon>Ciliophora</taxon>
        <taxon>Postciliodesmatophora</taxon>
        <taxon>Heterotrichea</taxon>
        <taxon>Heterotrichida</taxon>
        <taxon>Blepharismidae</taxon>
        <taxon>Blepharisma</taxon>
    </lineage>
</organism>
<dbReference type="EMBL" id="CAJZBQ010000003">
    <property type="protein sequence ID" value="CAG9311074.1"/>
    <property type="molecule type" value="Genomic_DNA"/>
</dbReference>
<reference evidence="1" key="1">
    <citation type="submission" date="2021-09" db="EMBL/GenBank/DDBJ databases">
        <authorList>
            <consortium name="AG Swart"/>
            <person name="Singh M."/>
            <person name="Singh A."/>
            <person name="Seah K."/>
            <person name="Emmerich C."/>
        </authorList>
    </citation>
    <scope>NUCLEOTIDE SEQUENCE</scope>
    <source>
        <strain evidence="1">ATCC30299</strain>
    </source>
</reference>
<dbReference type="Proteomes" id="UP001162131">
    <property type="component" value="Unassembled WGS sequence"/>
</dbReference>